<evidence type="ECO:0000313" key="1">
    <source>
        <dbReference type="EnsemblPlants" id="ORUFI01G14520.1"/>
    </source>
</evidence>
<dbReference type="AlphaFoldDB" id="A0A0E0MVG3"/>
<reference evidence="1" key="2">
    <citation type="submission" date="2015-06" db="UniProtKB">
        <authorList>
            <consortium name="EnsemblPlants"/>
        </authorList>
    </citation>
    <scope>IDENTIFICATION</scope>
</reference>
<dbReference type="Gramene" id="ORUFI01G14520.1">
    <property type="protein sequence ID" value="ORUFI01G14520.1"/>
    <property type="gene ID" value="ORUFI01G14520"/>
</dbReference>
<sequence length="153" mass="17079">MYVSHVREVLGNLRVHEIDLELTREGGIKDGAQQPEFEKTMAISLFGARSFGFLEGFRRGFHGGDGDAVARKWWSGLADDYAVAAKLCARSGAPVDEVVFPSLQWTKKDGVKRTFARHGERSMERKRVDVEHSLTSTEAFVFLTAGDDNEMTI</sequence>
<dbReference type="Proteomes" id="UP000008022">
    <property type="component" value="Unassembled WGS sequence"/>
</dbReference>
<reference evidence="2" key="1">
    <citation type="submission" date="2013-06" db="EMBL/GenBank/DDBJ databases">
        <authorList>
            <person name="Zhao Q."/>
        </authorList>
    </citation>
    <scope>NUCLEOTIDE SEQUENCE</scope>
    <source>
        <strain evidence="2">cv. W1943</strain>
    </source>
</reference>
<keyword evidence="2" id="KW-1185">Reference proteome</keyword>
<evidence type="ECO:0000313" key="2">
    <source>
        <dbReference type="Proteomes" id="UP000008022"/>
    </source>
</evidence>
<proteinExistence type="predicted"/>
<dbReference type="OMA" id="HGERSME"/>
<name>A0A0E0MVG3_ORYRU</name>
<protein>
    <submittedName>
        <fullName evidence="1">Uncharacterized protein</fullName>
    </submittedName>
</protein>
<organism evidence="1 2">
    <name type="scientific">Oryza rufipogon</name>
    <name type="common">Brownbeard rice</name>
    <name type="synonym">Asian wild rice</name>
    <dbReference type="NCBI Taxonomy" id="4529"/>
    <lineage>
        <taxon>Eukaryota</taxon>
        <taxon>Viridiplantae</taxon>
        <taxon>Streptophyta</taxon>
        <taxon>Embryophyta</taxon>
        <taxon>Tracheophyta</taxon>
        <taxon>Spermatophyta</taxon>
        <taxon>Magnoliopsida</taxon>
        <taxon>Liliopsida</taxon>
        <taxon>Poales</taxon>
        <taxon>Poaceae</taxon>
        <taxon>BOP clade</taxon>
        <taxon>Oryzoideae</taxon>
        <taxon>Oryzeae</taxon>
        <taxon>Oryzinae</taxon>
        <taxon>Oryza</taxon>
    </lineage>
</organism>
<dbReference type="EnsemblPlants" id="ORUFI01G14520.1">
    <property type="protein sequence ID" value="ORUFI01G14520.1"/>
    <property type="gene ID" value="ORUFI01G14520"/>
</dbReference>
<accession>A0A0E0MVG3</accession>
<dbReference type="HOGENOM" id="CLU_1698383_0_0_1"/>